<feature type="compositionally biased region" description="Polar residues" evidence="1">
    <location>
        <begin position="231"/>
        <end position="241"/>
    </location>
</feature>
<accession>A0A1A9W905</accession>
<evidence type="ECO:0000313" key="2">
    <source>
        <dbReference type="EnsemblMetazoa" id="GBRI010670-PA"/>
    </source>
</evidence>
<dbReference type="AlphaFoldDB" id="A0A1A9W905"/>
<evidence type="ECO:0000313" key="3">
    <source>
        <dbReference type="Proteomes" id="UP000091820"/>
    </source>
</evidence>
<name>A0A1A9W905_9MUSC</name>
<dbReference type="EnsemblMetazoa" id="GBRI010670-RA">
    <property type="protein sequence ID" value="GBRI010670-PA"/>
    <property type="gene ID" value="GBRI010670"/>
</dbReference>
<keyword evidence="3" id="KW-1185">Reference proteome</keyword>
<reference evidence="2" key="2">
    <citation type="submission" date="2020-05" db="UniProtKB">
        <authorList>
            <consortium name="EnsemblMetazoa"/>
        </authorList>
    </citation>
    <scope>IDENTIFICATION</scope>
    <source>
        <strain evidence="2">IAEA</strain>
    </source>
</reference>
<feature type="compositionally biased region" description="Polar residues" evidence="1">
    <location>
        <begin position="1"/>
        <end position="18"/>
    </location>
</feature>
<organism evidence="2 3">
    <name type="scientific">Glossina brevipalpis</name>
    <dbReference type="NCBI Taxonomy" id="37001"/>
    <lineage>
        <taxon>Eukaryota</taxon>
        <taxon>Metazoa</taxon>
        <taxon>Ecdysozoa</taxon>
        <taxon>Arthropoda</taxon>
        <taxon>Hexapoda</taxon>
        <taxon>Insecta</taxon>
        <taxon>Pterygota</taxon>
        <taxon>Neoptera</taxon>
        <taxon>Endopterygota</taxon>
        <taxon>Diptera</taxon>
        <taxon>Brachycera</taxon>
        <taxon>Muscomorpha</taxon>
        <taxon>Hippoboscoidea</taxon>
        <taxon>Glossinidae</taxon>
        <taxon>Glossina</taxon>
    </lineage>
</organism>
<sequence>MKNVGKSSNSTGNATPIENTRKISRFCVSRVQEQKAAEQNKTTVANASGVNVLPKPSIDLQGSAAVVAQSTGGSDKTSLVNTPTEQKTTPSQYHVSPVPNIQANPTTIGQQSNQPQQMVCQQSLSAKLTPQGAQQQQQIVLMQMKGSPAQGHAVIANAQIQTQTPNVQSQLLNAQAQQQVLFNSMSYVSTSGTTTQQQQHPNINAAGTTIQHQGMPSTYVNAQQQQQQQQEPTDTTVTISTPGEGPVAIHQLA</sequence>
<dbReference type="Proteomes" id="UP000091820">
    <property type="component" value="Unassembled WGS sequence"/>
</dbReference>
<proteinExistence type="predicted"/>
<evidence type="ECO:0000256" key="1">
    <source>
        <dbReference type="SAM" id="MobiDB-lite"/>
    </source>
</evidence>
<dbReference type="VEuPathDB" id="VectorBase:GBRI010670"/>
<feature type="region of interest" description="Disordered" evidence="1">
    <location>
        <begin position="73"/>
        <end position="97"/>
    </location>
</feature>
<protein>
    <submittedName>
        <fullName evidence="2">Uncharacterized protein</fullName>
    </submittedName>
</protein>
<reference evidence="3" key="1">
    <citation type="submission" date="2014-03" db="EMBL/GenBank/DDBJ databases">
        <authorList>
            <person name="Aksoy S."/>
            <person name="Warren W."/>
            <person name="Wilson R.K."/>
        </authorList>
    </citation>
    <scope>NUCLEOTIDE SEQUENCE [LARGE SCALE GENOMIC DNA]</scope>
    <source>
        <strain evidence="3">IAEA</strain>
    </source>
</reference>
<feature type="region of interest" description="Disordered" evidence="1">
    <location>
        <begin position="223"/>
        <end position="253"/>
    </location>
</feature>
<feature type="region of interest" description="Disordered" evidence="1">
    <location>
        <begin position="1"/>
        <end position="21"/>
    </location>
</feature>